<dbReference type="NCBIfam" id="TIGR00059">
    <property type="entry name" value="L17"/>
    <property type="match status" value="1"/>
</dbReference>
<evidence type="ECO:0000256" key="2">
    <source>
        <dbReference type="ARBA" id="ARBA00022980"/>
    </source>
</evidence>
<comment type="caution">
    <text evidence="8">The sequence shown here is derived from an EMBL/GenBank/DDBJ whole genome shotgun (WGS) entry which is preliminary data.</text>
</comment>
<evidence type="ECO:0000256" key="5">
    <source>
        <dbReference type="RuleBase" id="RU000660"/>
    </source>
</evidence>
<keyword evidence="3 5" id="KW-0687">Ribonucleoprotein</keyword>
<evidence type="ECO:0000256" key="4">
    <source>
        <dbReference type="ARBA" id="ARBA00035494"/>
    </source>
</evidence>
<dbReference type="PANTHER" id="PTHR14413:SF16">
    <property type="entry name" value="LARGE RIBOSOMAL SUBUNIT PROTEIN BL17M"/>
    <property type="match status" value="1"/>
</dbReference>
<reference evidence="8 9" key="1">
    <citation type="journal article" date="2016" name="Nat. Commun.">
        <title>Thousands of microbial genomes shed light on interconnected biogeochemical processes in an aquifer system.</title>
        <authorList>
            <person name="Anantharaman K."/>
            <person name="Brown C.T."/>
            <person name="Hug L.A."/>
            <person name="Sharon I."/>
            <person name="Castelle C.J."/>
            <person name="Probst A.J."/>
            <person name="Thomas B.C."/>
            <person name="Singh A."/>
            <person name="Wilkins M.J."/>
            <person name="Karaoz U."/>
            <person name="Brodie E.L."/>
            <person name="Williams K.H."/>
            <person name="Hubbard S.S."/>
            <person name="Banfield J.F."/>
        </authorList>
    </citation>
    <scope>NUCLEOTIDE SEQUENCE [LARGE SCALE GENOMIC DNA]</scope>
</reference>
<dbReference type="Gene3D" id="3.90.1030.10">
    <property type="entry name" value="Ribosomal protein L17"/>
    <property type="match status" value="1"/>
</dbReference>
<dbReference type="SUPFAM" id="SSF64263">
    <property type="entry name" value="Prokaryotic ribosomal protein L17"/>
    <property type="match status" value="1"/>
</dbReference>
<evidence type="ECO:0000256" key="7">
    <source>
        <dbReference type="SAM" id="MobiDB-lite"/>
    </source>
</evidence>
<accession>A0A1F5JL39</accession>
<dbReference type="GO" id="GO:0003735">
    <property type="term" value="F:structural constituent of ribosome"/>
    <property type="evidence" value="ECO:0007669"/>
    <property type="project" value="InterPro"/>
</dbReference>
<evidence type="ECO:0000256" key="3">
    <source>
        <dbReference type="ARBA" id="ARBA00023274"/>
    </source>
</evidence>
<name>A0A1F5JL39_9BACT</name>
<dbReference type="InterPro" id="IPR036373">
    <property type="entry name" value="Ribosomal_bL17_sf"/>
</dbReference>
<evidence type="ECO:0000256" key="1">
    <source>
        <dbReference type="ARBA" id="ARBA00008777"/>
    </source>
</evidence>
<evidence type="ECO:0000313" key="9">
    <source>
        <dbReference type="Proteomes" id="UP000177555"/>
    </source>
</evidence>
<dbReference type="Pfam" id="PF01196">
    <property type="entry name" value="Ribosomal_L17"/>
    <property type="match status" value="1"/>
</dbReference>
<organism evidence="8 9">
    <name type="scientific">Candidatus Daviesbacteria bacterium RIFCSPHIGHO2_01_FULL_40_11</name>
    <dbReference type="NCBI Taxonomy" id="1797762"/>
    <lineage>
        <taxon>Bacteria</taxon>
        <taxon>Candidatus Daviesiibacteriota</taxon>
    </lineage>
</organism>
<sequence length="167" mass="18725">MRHRVYGKHLGRNKDQRKTLFKGLVYSLLSHGTIQTSEAKAKAIKGLVDRIINSAKENPKLPGHLVQSFVSDKALQKRLTDEVLPKLGTKSSGFTRMVRLGTRLGDQTTMVRMSLIGSEELKPISKDKVSREERVPRQRRGSLTAAQVPQVEKPRGTAKRKTKAKTK</sequence>
<gene>
    <name evidence="8" type="ORF">A2867_03130</name>
</gene>
<evidence type="ECO:0000256" key="6">
    <source>
        <dbReference type="RuleBase" id="RU000661"/>
    </source>
</evidence>
<dbReference type="InterPro" id="IPR000456">
    <property type="entry name" value="Ribosomal_bL17"/>
</dbReference>
<feature type="compositionally biased region" description="Basic and acidic residues" evidence="7">
    <location>
        <begin position="123"/>
        <end position="136"/>
    </location>
</feature>
<dbReference type="GO" id="GO:0006412">
    <property type="term" value="P:translation"/>
    <property type="evidence" value="ECO:0007669"/>
    <property type="project" value="InterPro"/>
</dbReference>
<dbReference type="GO" id="GO:0022625">
    <property type="term" value="C:cytosolic large ribosomal subunit"/>
    <property type="evidence" value="ECO:0007669"/>
    <property type="project" value="TreeGrafter"/>
</dbReference>
<proteinExistence type="inferred from homology"/>
<keyword evidence="2 5" id="KW-0689">Ribosomal protein</keyword>
<dbReference type="AlphaFoldDB" id="A0A1F5JL39"/>
<dbReference type="EMBL" id="MFCP01000007">
    <property type="protein sequence ID" value="OGE29322.1"/>
    <property type="molecule type" value="Genomic_DNA"/>
</dbReference>
<dbReference type="Proteomes" id="UP000177555">
    <property type="component" value="Unassembled WGS sequence"/>
</dbReference>
<evidence type="ECO:0000313" key="8">
    <source>
        <dbReference type="EMBL" id="OGE29322.1"/>
    </source>
</evidence>
<feature type="compositionally biased region" description="Basic residues" evidence="7">
    <location>
        <begin position="156"/>
        <end position="167"/>
    </location>
</feature>
<feature type="region of interest" description="Disordered" evidence="7">
    <location>
        <begin position="123"/>
        <end position="167"/>
    </location>
</feature>
<comment type="similarity">
    <text evidence="1 5">Belongs to the bacterial ribosomal protein bL17 family.</text>
</comment>
<dbReference type="PANTHER" id="PTHR14413">
    <property type="entry name" value="RIBOSOMAL PROTEIN L17"/>
    <property type="match status" value="1"/>
</dbReference>
<protein>
    <recommendedName>
        <fullName evidence="4 6">50S ribosomal protein L17</fullName>
    </recommendedName>
</protein>